<evidence type="ECO:0000256" key="3">
    <source>
        <dbReference type="ARBA" id="ARBA00004065"/>
    </source>
</evidence>
<comment type="cofactor">
    <cofactor evidence="14 15">
        <name>Mn(2+)</name>
        <dbReference type="ChEBI" id="CHEBI:29035"/>
    </cofactor>
    <cofactor evidence="14 15">
        <name>Mg(2+)</name>
        <dbReference type="ChEBI" id="CHEBI:18420"/>
    </cofactor>
    <text evidence="14 15">Manganese or magnesium. Binds 1 divalent metal ion per monomer in the absence of substrate. May bind a second metal ion after substrate binding.</text>
</comment>
<evidence type="ECO:0000256" key="12">
    <source>
        <dbReference type="ARBA" id="ARBA00022801"/>
    </source>
</evidence>
<keyword evidence="11 14" id="KW-0255">Endonuclease</keyword>
<dbReference type="Gene3D" id="3.30.420.10">
    <property type="entry name" value="Ribonuclease H-like superfamily/Ribonuclease H"/>
    <property type="match status" value="1"/>
</dbReference>
<dbReference type="Proteomes" id="UP001234495">
    <property type="component" value="Unassembled WGS sequence"/>
</dbReference>
<evidence type="ECO:0000256" key="6">
    <source>
        <dbReference type="ARBA" id="ARBA00012180"/>
    </source>
</evidence>
<evidence type="ECO:0000259" key="17">
    <source>
        <dbReference type="PROSITE" id="PS51975"/>
    </source>
</evidence>
<dbReference type="InterPro" id="IPR001352">
    <property type="entry name" value="RNase_HII/HIII"/>
</dbReference>
<dbReference type="InterPro" id="IPR022898">
    <property type="entry name" value="RNase_HII"/>
</dbReference>
<comment type="caution">
    <text evidence="18">The sequence shown here is derived from an EMBL/GenBank/DDBJ whole genome shotgun (WGS) entry which is preliminary data.</text>
</comment>
<dbReference type="CDD" id="cd07182">
    <property type="entry name" value="RNase_HII_bacteria_HII_like"/>
    <property type="match status" value="1"/>
</dbReference>
<dbReference type="NCBIfam" id="NF000595">
    <property type="entry name" value="PRK00015.1-3"/>
    <property type="match status" value="1"/>
</dbReference>
<evidence type="ECO:0000256" key="8">
    <source>
        <dbReference type="ARBA" id="ARBA00022490"/>
    </source>
</evidence>
<protein>
    <recommendedName>
        <fullName evidence="7 14">Ribonuclease HII</fullName>
        <shortName evidence="14">RNase HII</shortName>
        <ecNumber evidence="6 14">3.1.26.4</ecNumber>
    </recommendedName>
</protein>
<dbReference type="PANTHER" id="PTHR10954:SF18">
    <property type="entry name" value="RIBONUCLEASE HII"/>
    <property type="match status" value="1"/>
</dbReference>
<dbReference type="EMBL" id="JAUSUD010000006">
    <property type="protein sequence ID" value="MDQ0230552.1"/>
    <property type="molecule type" value="Genomic_DNA"/>
</dbReference>
<evidence type="ECO:0000256" key="5">
    <source>
        <dbReference type="ARBA" id="ARBA00007383"/>
    </source>
</evidence>
<dbReference type="Pfam" id="PF01351">
    <property type="entry name" value="RNase_HII"/>
    <property type="match status" value="1"/>
</dbReference>
<dbReference type="EC" id="3.1.26.4" evidence="6 14"/>
<evidence type="ECO:0000256" key="4">
    <source>
        <dbReference type="ARBA" id="ARBA00004496"/>
    </source>
</evidence>
<feature type="binding site" evidence="14 15">
    <location>
        <position position="78"/>
    </location>
    <ligand>
        <name>a divalent metal cation</name>
        <dbReference type="ChEBI" id="CHEBI:60240"/>
    </ligand>
</feature>
<keyword evidence="13 14" id="KW-0464">Manganese</keyword>
<keyword evidence="9 14" id="KW-0540">Nuclease</keyword>
<comment type="catalytic activity">
    <reaction evidence="1 14 15 16">
        <text>Endonucleolytic cleavage to 5'-phosphomonoester.</text>
        <dbReference type="EC" id="3.1.26.4"/>
    </reaction>
</comment>
<dbReference type="SUPFAM" id="SSF53098">
    <property type="entry name" value="Ribonuclease H-like"/>
    <property type="match status" value="1"/>
</dbReference>
<comment type="similarity">
    <text evidence="5 14 16">Belongs to the RNase HII family.</text>
</comment>
<comment type="subcellular location">
    <subcellularLocation>
        <location evidence="4 14">Cytoplasm</location>
    </subcellularLocation>
</comment>
<evidence type="ECO:0000256" key="1">
    <source>
        <dbReference type="ARBA" id="ARBA00000077"/>
    </source>
</evidence>
<dbReference type="NCBIfam" id="NF000594">
    <property type="entry name" value="PRK00015.1-1"/>
    <property type="match status" value="1"/>
</dbReference>
<evidence type="ECO:0000256" key="7">
    <source>
        <dbReference type="ARBA" id="ARBA00019179"/>
    </source>
</evidence>
<dbReference type="PANTHER" id="PTHR10954">
    <property type="entry name" value="RIBONUCLEASE H2 SUBUNIT A"/>
    <property type="match status" value="1"/>
</dbReference>
<evidence type="ECO:0000313" key="19">
    <source>
        <dbReference type="Proteomes" id="UP001234495"/>
    </source>
</evidence>
<dbReference type="GO" id="GO:0004523">
    <property type="term" value="F:RNA-DNA hybrid ribonuclease activity"/>
    <property type="evidence" value="ECO:0007669"/>
    <property type="project" value="UniProtKB-EC"/>
</dbReference>
<name>A0ABT9ZE88_9BACI</name>
<dbReference type="RefSeq" id="WP_370875099.1">
    <property type="nucleotide sequence ID" value="NZ_JAUSUD010000006.1"/>
</dbReference>
<feature type="binding site" evidence="14 15">
    <location>
        <position position="77"/>
    </location>
    <ligand>
        <name>a divalent metal cation</name>
        <dbReference type="ChEBI" id="CHEBI:60240"/>
    </ligand>
</feature>
<keyword evidence="12 14" id="KW-0378">Hydrolase</keyword>
<evidence type="ECO:0000256" key="15">
    <source>
        <dbReference type="PROSITE-ProRule" id="PRU01319"/>
    </source>
</evidence>
<keyword evidence="8 14" id="KW-0963">Cytoplasm</keyword>
<feature type="binding site" evidence="14 15">
    <location>
        <position position="169"/>
    </location>
    <ligand>
        <name>a divalent metal cation</name>
        <dbReference type="ChEBI" id="CHEBI:60240"/>
    </ligand>
</feature>
<dbReference type="InterPro" id="IPR024567">
    <property type="entry name" value="RNase_HII/HIII_dom"/>
</dbReference>
<comment type="cofactor">
    <cofactor evidence="2">
        <name>Mg(2+)</name>
        <dbReference type="ChEBI" id="CHEBI:18420"/>
    </cofactor>
</comment>
<sequence length="254" mass="28628">MQLTTKEIQIKLANTKTIEDPFIEECKADSRKGVQQLVTKWIKQYEHEKRLHEQFHQMLHYEQQAKQKGHRLIAGIDEVGRGPLAGPVVAAAVILNDNCYLPGLTDSKKLSISARETFFELIKENAVSIGIGIVSAPKIDELNIYEATKHAMKLAIEDLQFAPDYLLIDAMKLDVPITQQSIIKGDQKSISIAASSVIAKVTRDRIMVDIAKKYKEYGFDQNMGYGTKIHLEALKQFGVTKHHRKSFAPVRDSL</sequence>
<dbReference type="InterPro" id="IPR012337">
    <property type="entry name" value="RNaseH-like_sf"/>
</dbReference>
<evidence type="ECO:0000256" key="9">
    <source>
        <dbReference type="ARBA" id="ARBA00022722"/>
    </source>
</evidence>
<organism evidence="18 19">
    <name type="scientific">Metabacillus malikii</name>
    <dbReference type="NCBI Taxonomy" id="1504265"/>
    <lineage>
        <taxon>Bacteria</taxon>
        <taxon>Bacillati</taxon>
        <taxon>Bacillota</taxon>
        <taxon>Bacilli</taxon>
        <taxon>Bacillales</taxon>
        <taxon>Bacillaceae</taxon>
        <taxon>Metabacillus</taxon>
    </lineage>
</organism>
<dbReference type="InterPro" id="IPR036397">
    <property type="entry name" value="RNaseH_sf"/>
</dbReference>
<evidence type="ECO:0000313" key="18">
    <source>
        <dbReference type="EMBL" id="MDQ0230552.1"/>
    </source>
</evidence>
<evidence type="ECO:0000256" key="16">
    <source>
        <dbReference type="RuleBase" id="RU003515"/>
    </source>
</evidence>
<evidence type="ECO:0000256" key="13">
    <source>
        <dbReference type="ARBA" id="ARBA00023211"/>
    </source>
</evidence>
<keyword evidence="10 14" id="KW-0479">Metal-binding</keyword>
<proteinExistence type="inferred from homology"/>
<evidence type="ECO:0000256" key="14">
    <source>
        <dbReference type="HAMAP-Rule" id="MF_00052"/>
    </source>
</evidence>
<reference evidence="18 19" key="1">
    <citation type="submission" date="2023-07" db="EMBL/GenBank/DDBJ databases">
        <title>Genomic Encyclopedia of Type Strains, Phase IV (KMG-IV): sequencing the most valuable type-strain genomes for metagenomic binning, comparative biology and taxonomic classification.</title>
        <authorList>
            <person name="Goeker M."/>
        </authorList>
    </citation>
    <scope>NUCLEOTIDE SEQUENCE [LARGE SCALE GENOMIC DNA]</scope>
    <source>
        <strain evidence="18 19">DSM 29005</strain>
    </source>
</reference>
<dbReference type="HAMAP" id="MF_00052_B">
    <property type="entry name" value="RNase_HII_B"/>
    <property type="match status" value="1"/>
</dbReference>
<accession>A0ABT9ZE88</accession>
<feature type="domain" description="RNase H type-2" evidence="17">
    <location>
        <begin position="71"/>
        <end position="254"/>
    </location>
</feature>
<gene>
    <name evidence="14" type="primary">rnhB</name>
    <name evidence="18" type="ORF">J2S19_001808</name>
</gene>
<comment type="function">
    <text evidence="3 14 16">Endonuclease that specifically degrades the RNA of RNA-DNA hybrids.</text>
</comment>
<evidence type="ECO:0000256" key="11">
    <source>
        <dbReference type="ARBA" id="ARBA00022759"/>
    </source>
</evidence>
<evidence type="ECO:0000256" key="2">
    <source>
        <dbReference type="ARBA" id="ARBA00001946"/>
    </source>
</evidence>
<keyword evidence="19" id="KW-1185">Reference proteome</keyword>
<dbReference type="PROSITE" id="PS51975">
    <property type="entry name" value="RNASE_H_2"/>
    <property type="match status" value="1"/>
</dbReference>
<evidence type="ECO:0000256" key="10">
    <source>
        <dbReference type="ARBA" id="ARBA00022723"/>
    </source>
</evidence>